<gene>
    <name evidence="9" type="primary">mettl13</name>
    <name evidence="10 11 12" type="synonym">eef1aknmt</name>
</gene>
<dbReference type="RefSeq" id="XP_014024769.1">
    <property type="nucleotide sequence ID" value="XM_014169294.1"/>
</dbReference>
<evidence type="ECO:0000256" key="4">
    <source>
        <dbReference type="ARBA" id="ARBA00023268"/>
    </source>
</evidence>
<dbReference type="Gene3D" id="3.40.50.150">
    <property type="entry name" value="Vaccinia Virus protein VP39"/>
    <property type="match status" value="1"/>
</dbReference>
<organism evidence="8 9">
    <name type="scientific">Salmo salar</name>
    <name type="common">Atlantic salmon</name>
    <dbReference type="NCBI Taxonomy" id="8030"/>
    <lineage>
        <taxon>Eukaryota</taxon>
        <taxon>Metazoa</taxon>
        <taxon>Chordata</taxon>
        <taxon>Craniata</taxon>
        <taxon>Vertebrata</taxon>
        <taxon>Euteleostomi</taxon>
        <taxon>Actinopterygii</taxon>
        <taxon>Neopterygii</taxon>
        <taxon>Teleostei</taxon>
        <taxon>Protacanthopterygii</taxon>
        <taxon>Salmoniformes</taxon>
        <taxon>Salmonidae</taxon>
        <taxon>Salmoninae</taxon>
        <taxon>Salmo</taxon>
    </lineage>
</organism>
<evidence type="ECO:0000313" key="9">
    <source>
        <dbReference type="RefSeq" id="XP_014024769.1"/>
    </source>
</evidence>
<dbReference type="SUPFAM" id="SSF53335">
    <property type="entry name" value="S-adenosyl-L-methionine-dependent methyltransferases"/>
    <property type="match status" value="1"/>
</dbReference>
<evidence type="ECO:0000259" key="7">
    <source>
        <dbReference type="Pfam" id="PF13847"/>
    </source>
</evidence>
<dbReference type="Bgee" id="ENSSSAG00000054274">
    <property type="expression patterns" value="Expressed in head kidney and 7 other cell types or tissues"/>
</dbReference>
<dbReference type="RefSeq" id="XP_045562265.1">
    <property type="nucleotide sequence ID" value="XM_045706309.1"/>
</dbReference>
<dbReference type="Pfam" id="PF13847">
    <property type="entry name" value="Methyltransf_31"/>
    <property type="match status" value="1"/>
</dbReference>
<keyword evidence="4" id="KW-0511">Multifunctional enzyme</keyword>
<dbReference type="InterPro" id="IPR025714">
    <property type="entry name" value="Methyltranfer_dom"/>
</dbReference>
<protein>
    <recommendedName>
        <fullName evidence="5">eEF1A lysine and N-terminal methyltransferase</fullName>
    </recommendedName>
    <alternativeName>
        <fullName evidence="6">Methyltransferase-like protein 13</fullName>
    </alternativeName>
</protein>
<dbReference type="AlphaFoldDB" id="A0A1S3PB50"/>
<evidence type="ECO:0000313" key="8">
    <source>
        <dbReference type="Proteomes" id="UP001652741"/>
    </source>
</evidence>
<keyword evidence="3" id="KW-0808">Transferase</keyword>
<dbReference type="GeneTree" id="ENSGT00510000047399"/>
<proteinExistence type="inferred from homology"/>
<evidence type="ECO:0000313" key="11">
    <source>
        <dbReference type="RefSeq" id="XP_045562264.1"/>
    </source>
</evidence>
<dbReference type="CDD" id="cd02440">
    <property type="entry name" value="AdoMet_MTases"/>
    <property type="match status" value="1"/>
</dbReference>
<evidence type="ECO:0000256" key="6">
    <source>
        <dbReference type="ARBA" id="ARBA00081503"/>
    </source>
</evidence>
<keyword evidence="2 10" id="KW-0489">Methyltransferase</keyword>
<dbReference type="Proteomes" id="UP001652741">
    <property type="component" value="Chromosome ssa23"/>
</dbReference>
<dbReference type="GO" id="GO:0008168">
    <property type="term" value="F:methyltransferase activity"/>
    <property type="evidence" value="ECO:0007669"/>
    <property type="project" value="UniProtKB-KW"/>
</dbReference>
<comment type="similarity">
    <text evidence="1">Belongs to the methyltransferase superfamily.</text>
</comment>
<name>A0A1S3PB50_SALSA</name>
<evidence type="ECO:0000256" key="5">
    <source>
        <dbReference type="ARBA" id="ARBA00071300"/>
    </source>
</evidence>
<evidence type="ECO:0000256" key="3">
    <source>
        <dbReference type="ARBA" id="ARBA00022679"/>
    </source>
</evidence>
<dbReference type="RefSeq" id="XP_045562262.1">
    <property type="nucleotide sequence ID" value="XM_045706306.1"/>
</dbReference>
<evidence type="ECO:0000313" key="12">
    <source>
        <dbReference type="RefSeq" id="XP_045562265.1"/>
    </source>
</evidence>
<evidence type="ECO:0000256" key="2">
    <source>
        <dbReference type="ARBA" id="ARBA00022603"/>
    </source>
</evidence>
<dbReference type="InterPro" id="IPR051419">
    <property type="entry name" value="Lys/N-term_MeTrsfase_sf"/>
</dbReference>
<dbReference type="GeneID" id="106584243"/>
<dbReference type="PANTHER" id="PTHR12176">
    <property type="entry name" value="SAM-DEPENDENT METHYLTRANSFERASE SUPERFAMILY PROTEIN"/>
    <property type="match status" value="1"/>
</dbReference>
<dbReference type="CTD" id="121428667"/>
<keyword evidence="8" id="KW-1185">Reference proteome</keyword>
<dbReference type="GO" id="GO:0032259">
    <property type="term" value="P:methylation"/>
    <property type="evidence" value="ECO:0007669"/>
    <property type="project" value="UniProtKB-KW"/>
</dbReference>
<dbReference type="STRING" id="8030.ENSSSAP00000056808"/>
<dbReference type="RefSeq" id="XP_045562264.1">
    <property type="nucleotide sequence ID" value="XM_045706308.1"/>
</dbReference>
<dbReference type="PANTHER" id="PTHR12176:SF78">
    <property type="entry name" value="EEF1A LYSINE AND N-TERMINAL METHYLTRANSFERASE"/>
    <property type="match status" value="1"/>
</dbReference>
<sequence length="179" mass="20536">MFVEVAYRDQDTPCYIMKMSLLTRTTEEFSSTEYWEHFFKKRGEKAFDWYGDYNKLCGMLLKYIKPRDKILVGGCGNSELSEQLYDVSYRHLTNIDISETVVNHMNQKNAKLHQDLTFQKVDATQTPYEDGSYQVTLDKGTLDAVASQEEGVLAGRMLAECLRAESVIGFMAQLRVVAN</sequence>
<reference evidence="9" key="1">
    <citation type="submission" date="2025-04" db="UniProtKB">
        <authorList>
            <consortium name="RefSeq"/>
        </authorList>
    </citation>
    <scope>IDENTIFICATION</scope>
    <source>
        <tissue evidence="9">Muscle</tissue>
    </source>
</reference>
<dbReference type="KEGG" id="sasa:106584243"/>
<dbReference type="InterPro" id="IPR029063">
    <property type="entry name" value="SAM-dependent_MTases_sf"/>
</dbReference>
<evidence type="ECO:0000256" key="1">
    <source>
        <dbReference type="ARBA" id="ARBA00008361"/>
    </source>
</evidence>
<dbReference type="PaxDb" id="8030-ENSSSAP00000056808"/>
<evidence type="ECO:0000313" key="10">
    <source>
        <dbReference type="RefSeq" id="XP_045562262.1"/>
    </source>
</evidence>
<feature type="domain" description="Methyltransferase" evidence="7">
    <location>
        <begin position="69"/>
        <end position="149"/>
    </location>
</feature>
<accession>A0A1S3PB50</accession>